<dbReference type="InterPro" id="IPR042238">
    <property type="entry name" value="Rad28/ERCC8/Ckn1/ATCSA-1"/>
</dbReference>
<dbReference type="PROSITE" id="PS50082">
    <property type="entry name" value="WD_REPEATS_2"/>
    <property type="match status" value="4"/>
</dbReference>
<dbReference type="GO" id="GO:0043161">
    <property type="term" value="P:proteasome-mediated ubiquitin-dependent protein catabolic process"/>
    <property type="evidence" value="ECO:0007669"/>
    <property type="project" value="TreeGrafter"/>
</dbReference>
<evidence type="ECO:0000256" key="6">
    <source>
        <dbReference type="ARBA" id="ARBA00022574"/>
    </source>
</evidence>
<dbReference type="InterPro" id="IPR015943">
    <property type="entry name" value="WD40/YVTN_repeat-like_dom_sf"/>
</dbReference>
<evidence type="ECO:0000256" key="10">
    <source>
        <dbReference type="ARBA" id="ARBA00023204"/>
    </source>
</evidence>
<proteinExistence type="predicted"/>
<evidence type="ECO:0000256" key="1">
    <source>
        <dbReference type="ARBA" id="ARBA00004109"/>
    </source>
</evidence>
<evidence type="ECO:0000256" key="4">
    <source>
        <dbReference type="ARBA" id="ARBA00022454"/>
    </source>
</evidence>
<dbReference type="GO" id="GO:0000109">
    <property type="term" value="C:nucleotide-excision repair complex"/>
    <property type="evidence" value="ECO:0007669"/>
    <property type="project" value="TreeGrafter"/>
</dbReference>
<dbReference type="GO" id="GO:0009416">
    <property type="term" value="P:response to light stimulus"/>
    <property type="evidence" value="ECO:0007669"/>
    <property type="project" value="UniProtKB-ARBA"/>
</dbReference>
<keyword evidence="9" id="KW-0833">Ubl conjugation pathway</keyword>
<evidence type="ECO:0000256" key="14">
    <source>
        <dbReference type="ARBA" id="ARBA00071995"/>
    </source>
</evidence>
<sequence length="411" mass="46193">MLNNLSRIQLGNTKSLCFERKEKERRTRNIELSKYRDLQKIHGQGVNVLDLDQTENRYLLSGGADGVCAIYDTYNLSKSLCYTTPTVCTVGRSNRHVHKFSVYTVQWYTFDTGMFITSGADKLMKIWDTNTLKPADEFEFSDIVYSHHMSPIANSHALIAVGTNSTKIKLVDLKTGSASHILKGHNGPIYAVKWSPREEYVLASGSQDNKVRLWDIRSAKGSLMVLDKNNVADVSNSKSSASAHSSAVNGLCFTADGLHLLTFGIDKKLRLWKTSDGKNTNIEYGDIGNNNKKAVHLAVSQNCSNDLVYVPNHHDIDVMEIKTGDWVKTLRGHYGQVNCCIYDSNWQELYSGANDRNILTWIPQLETERAYDTHILQQKAEKSKKGMATYNDEAPVDHVIEVTADTWSDED</sequence>
<organism evidence="16 17">
    <name type="scientific">Owenia fusiformis</name>
    <name type="common">Polychaete worm</name>
    <dbReference type="NCBI Taxonomy" id="6347"/>
    <lineage>
        <taxon>Eukaryota</taxon>
        <taxon>Metazoa</taxon>
        <taxon>Spiralia</taxon>
        <taxon>Lophotrochozoa</taxon>
        <taxon>Annelida</taxon>
        <taxon>Polychaeta</taxon>
        <taxon>Sedentaria</taxon>
        <taxon>Canalipalpata</taxon>
        <taxon>Sabellida</taxon>
        <taxon>Oweniida</taxon>
        <taxon>Oweniidae</taxon>
        <taxon>Owenia</taxon>
    </lineage>
</organism>
<dbReference type="PROSITE" id="PS50294">
    <property type="entry name" value="WD_REPEATS_REGION"/>
    <property type="match status" value="2"/>
</dbReference>
<dbReference type="EMBL" id="CAIIXF020000001">
    <property type="protein sequence ID" value="CAH1775408.1"/>
    <property type="molecule type" value="Genomic_DNA"/>
</dbReference>
<evidence type="ECO:0000256" key="2">
    <source>
        <dbReference type="ARBA" id="ARBA00004286"/>
    </source>
</evidence>
<keyword evidence="7" id="KW-0677">Repeat</keyword>
<name>A0A8S4N3J2_OWEFU</name>
<dbReference type="PRINTS" id="PR00320">
    <property type="entry name" value="GPROTEINBRPT"/>
</dbReference>
<evidence type="ECO:0000256" key="7">
    <source>
        <dbReference type="ARBA" id="ARBA00022737"/>
    </source>
</evidence>
<evidence type="ECO:0000313" key="16">
    <source>
        <dbReference type="EMBL" id="CAH1775408.1"/>
    </source>
</evidence>
<dbReference type="PROSITE" id="PS00678">
    <property type="entry name" value="WD_REPEATS_1"/>
    <property type="match status" value="1"/>
</dbReference>
<keyword evidence="17" id="KW-1185">Reference proteome</keyword>
<evidence type="ECO:0000256" key="8">
    <source>
        <dbReference type="ARBA" id="ARBA00022763"/>
    </source>
</evidence>
<keyword evidence="8" id="KW-0227">DNA damage</keyword>
<dbReference type="PANTHER" id="PTHR46202">
    <property type="entry name" value="DNA EXCISION REPAIR PROTEIN ERCC-8"/>
    <property type="match status" value="1"/>
</dbReference>
<keyword evidence="10" id="KW-0234">DNA repair</keyword>
<comment type="function">
    <text evidence="12">Substrate-recognition component of the CSA complex, a DCX (DDB1-CUL4-X-box) E3 ubiquitin-protein ligase complex, involved in transcription-coupled nucleotide excision repair (TC-NER), a process during which RNA polymerase II-blocking lesions are rapidly removed from the transcribed strand of active genes. Following recruitment to lesion-stalled RNA polymerase II (Pol II), the CSA complex mediates ubiquitination of Pol II subunit POLR2A/RPB1 at 'Lys-1268', a critical TC-NER checkpoint, governing RNA Pol II stability and initiating DNA damage excision by TFIIH recruitment. The CSA complex also promotes the ubiquitination and subsequent proteasomal degradation of ERCC6/CSB in a UV-dependent manner; ERCC6 degradation is essential for the recovery of RNA synthesis after transcription-coupled repair. Also plays a role in DNA double-strand breaks (DSSBs) repair by non-homologous end joining (NHEJ).</text>
</comment>
<dbReference type="Gene3D" id="2.130.10.10">
    <property type="entry name" value="YVTN repeat-like/Quinoprotein amine dehydrogenase"/>
    <property type="match status" value="1"/>
</dbReference>
<keyword evidence="5" id="KW-0597">Phosphoprotein</keyword>
<dbReference type="Pfam" id="PF00400">
    <property type="entry name" value="WD40"/>
    <property type="match status" value="4"/>
</dbReference>
<feature type="repeat" description="WD" evidence="15">
    <location>
        <begin position="330"/>
        <end position="361"/>
    </location>
</feature>
<feature type="repeat" description="WD" evidence="15">
    <location>
        <begin position="95"/>
        <end position="137"/>
    </location>
</feature>
<evidence type="ECO:0000256" key="15">
    <source>
        <dbReference type="PROSITE-ProRule" id="PRU00221"/>
    </source>
</evidence>
<accession>A0A8S4N3J2</accession>
<dbReference type="AlphaFoldDB" id="A0A8S4N3J2"/>
<evidence type="ECO:0000256" key="9">
    <source>
        <dbReference type="ARBA" id="ARBA00022786"/>
    </source>
</evidence>
<dbReference type="OrthoDB" id="361494at2759"/>
<dbReference type="InterPro" id="IPR001680">
    <property type="entry name" value="WD40_rpt"/>
</dbReference>
<dbReference type="GO" id="GO:0016363">
    <property type="term" value="C:nuclear matrix"/>
    <property type="evidence" value="ECO:0007669"/>
    <property type="project" value="UniProtKB-SubCell"/>
</dbReference>
<dbReference type="PANTHER" id="PTHR46202:SF1">
    <property type="entry name" value="DNA EXCISION REPAIR PROTEIN ERCC-8"/>
    <property type="match status" value="1"/>
</dbReference>
<comment type="pathway">
    <text evidence="3">Protein modification; protein ubiquitination.</text>
</comment>
<comment type="subcellular location">
    <subcellularLocation>
        <location evidence="2">Chromosome</location>
    </subcellularLocation>
    <subcellularLocation>
        <location evidence="1">Nucleus matrix</location>
    </subcellularLocation>
</comment>
<dbReference type="GO" id="GO:0006283">
    <property type="term" value="P:transcription-coupled nucleotide-excision repair"/>
    <property type="evidence" value="ECO:0007669"/>
    <property type="project" value="InterPro"/>
</dbReference>
<feature type="repeat" description="WD" evidence="15">
    <location>
        <begin position="241"/>
        <end position="282"/>
    </location>
</feature>
<dbReference type="InterPro" id="IPR019775">
    <property type="entry name" value="WD40_repeat_CS"/>
</dbReference>
<keyword evidence="6 15" id="KW-0853">WD repeat</keyword>
<reference evidence="16" key="1">
    <citation type="submission" date="2022-03" db="EMBL/GenBank/DDBJ databases">
        <authorList>
            <person name="Martin C."/>
        </authorList>
    </citation>
    <scope>NUCLEOTIDE SEQUENCE</scope>
</reference>
<feature type="repeat" description="WD" evidence="15">
    <location>
        <begin position="182"/>
        <end position="224"/>
    </location>
</feature>
<evidence type="ECO:0000313" key="17">
    <source>
        <dbReference type="Proteomes" id="UP000749559"/>
    </source>
</evidence>
<dbReference type="SUPFAM" id="SSF50978">
    <property type="entry name" value="WD40 repeat-like"/>
    <property type="match status" value="1"/>
</dbReference>
<dbReference type="GO" id="GO:0000209">
    <property type="term" value="P:protein polyubiquitination"/>
    <property type="evidence" value="ECO:0007669"/>
    <property type="project" value="TreeGrafter"/>
</dbReference>
<comment type="caution">
    <text evidence="16">The sequence shown here is derived from an EMBL/GenBank/DDBJ whole genome shotgun (WGS) entry which is preliminary data.</text>
</comment>
<evidence type="ECO:0000256" key="3">
    <source>
        <dbReference type="ARBA" id="ARBA00004906"/>
    </source>
</evidence>
<comment type="subunit">
    <text evidence="13">Part of the CSA complex (also named DCX(ERCC8) complex), a DCX E3 ubiquitin-protein ligase complex containing ERCC8, RBX1, DDB1 and CUL4A; the CSA complex interacts with RNA polymerase II; upon UV irradiation it interacts with the COP9 signalosome and preferentially with the hyperphosphorylated form of RNA polymerase II. Interacts with ERCC6/CSB (via CIM motif); promoting recruitment to lesion-stalled RNA polymerase II (Pol II). Interacts with KIAA1530/UVSSA. Interacts with a subunit of RNA polymerase II TFIIH.</text>
</comment>
<dbReference type="FunFam" id="2.130.10.10:FF:000130">
    <property type="entry name" value="DNA excision repair protein ERCC-8"/>
    <property type="match status" value="1"/>
</dbReference>
<evidence type="ECO:0000256" key="12">
    <source>
        <dbReference type="ARBA" id="ARBA00054544"/>
    </source>
</evidence>
<dbReference type="InterPro" id="IPR020472">
    <property type="entry name" value="WD40_PAC1"/>
</dbReference>
<evidence type="ECO:0000256" key="11">
    <source>
        <dbReference type="ARBA" id="ARBA00023242"/>
    </source>
</evidence>
<evidence type="ECO:0000256" key="13">
    <source>
        <dbReference type="ARBA" id="ARBA00062934"/>
    </source>
</evidence>
<keyword evidence="11" id="KW-0539">Nucleus</keyword>
<evidence type="ECO:0000256" key="5">
    <source>
        <dbReference type="ARBA" id="ARBA00022553"/>
    </source>
</evidence>
<dbReference type="GO" id="GO:0031464">
    <property type="term" value="C:Cul4A-RING E3 ubiquitin ligase complex"/>
    <property type="evidence" value="ECO:0007669"/>
    <property type="project" value="TreeGrafter"/>
</dbReference>
<protein>
    <recommendedName>
        <fullName evidence="14">DNA excision repair protein ERCC-8</fullName>
    </recommendedName>
</protein>
<gene>
    <name evidence="16" type="ORF">OFUS_LOCUS2716</name>
</gene>
<dbReference type="InterPro" id="IPR036322">
    <property type="entry name" value="WD40_repeat_dom_sf"/>
</dbReference>
<keyword evidence="4" id="KW-0158">Chromosome</keyword>
<dbReference type="Proteomes" id="UP000749559">
    <property type="component" value="Unassembled WGS sequence"/>
</dbReference>
<dbReference type="GO" id="GO:0005694">
    <property type="term" value="C:chromosome"/>
    <property type="evidence" value="ECO:0007669"/>
    <property type="project" value="UniProtKB-SubCell"/>
</dbReference>
<dbReference type="SMART" id="SM00320">
    <property type="entry name" value="WD40"/>
    <property type="match status" value="5"/>
</dbReference>